<dbReference type="InterPro" id="IPR002034">
    <property type="entry name" value="AIPM/Hcit_synth_CS"/>
</dbReference>
<dbReference type="InterPro" id="IPR036230">
    <property type="entry name" value="LeuA_allosteric_dom_sf"/>
</dbReference>
<evidence type="ECO:0000313" key="12">
    <source>
        <dbReference type="Proteomes" id="UP001623592"/>
    </source>
</evidence>
<evidence type="ECO:0000256" key="4">
    <source>
        <dbReference type="ARBA" id="ARBA00018198"/>
    </source>
</evidence>
<dbReference type="InterPro" id="IPR000891">
    <property type="entry name" value="PYR_CT"/>
</dbReference>
<dbReference type="Gene3D" id="3.30.160.270">
    <property type="match status" value="1"/>
</dbReference>
<feature type="domain" description="Pyruvate carboxyltransferase" evidence="10">
    <location>
        <begin position="4"/>
        <end position="264"/>
    </location>
</feature>
<dbReference type="SUPFAM" id="SSF51569">
    <property type="entry name" value="Aldolase"/>
    <property type="match status" value="1"/>
</dbReference>
<dbReference type="PANTHER" id="PTHR10277:SF9">
    <property type="entry name" value="2-ISOPROPYLMALATE SYNTHASE 1, CHLOROPLASTIC-RELATED"/>
    <property type="match status" value="1"/>
</dbReference>
<dbReference type="PROSITE" id="PS00816">
    <property type="entry name" value="AIPM_HOMOCIT_SYNTH_2"/>
    <property type="match status" value="1"/>
</dbReference>
<proteinExistence type="inferred from homology"/>
<dbReference type="SMART" id="SM00917">
    <property type="entry name" value="LeuA_dimer"/>
    <property type="match status" value="1"/>
</dbReference>
<dbReference type="InterPro" id="IPR054691">
    <property type="entry name" value="LeuA/HCS_post-cat"/>
</dbReference>
<dbReference type="Gene3D" id="1.10.238.260">
    <property type="match status" value="1"/>
</dbReference>
<evidence type="ECO:0000256" key="2">
    <source>
        <dbReference type="ARBA" id="ARBA00009396"/>
    </source>
</evidence>
<evidence type="ECO:0000256" key="8">
    <source>
        <dbReference type="ARBA" id="ARBA00023211"/>
    </source>
</evidence>
<dbReference type="Proteomes" id="UP001623592">
    <property type="component" value="Unassembled WGS sequence"/>
</dbReference>
<dbReference type="PANTHER" id="PTHR10277">
    <property type="entry name" value="HOMOCITRATE SYNTHASE-RELATED"/>
    <property type="match status" value="1"/>
</dbReference>
<dbReference type="EC" id="2.3.3.13" evidence="3"/>
<keyword evidence="12" id="KW-1185">Reference proteome</keyword>
<dbReference type="InterPro" id="IPR050073">
    <property type="entry name" value="2-IPM_HCS-like"/>
</dbReference>
<evidence type="ECO:0000256" key="9">
    <source>
        <dbReference type="ARBA" id="ARBA00023304"/>
    </source>
</evidence>
<evidence type="ECO:0000256" key="6">
    <source>
        <dbReference type="ARBA" id="ARBA00022605"/>
    </source>
</evidence>
<dbReference type="CDD" id="cd07940">
    <property type="entry name" value="DRE_TIM_IPMS"/>
    <property type="match status" value="1"/>
</dbReference>
<dbReference type="SUPFAM" id="SSF110921">
    <property type="entry name" value="2-isopropylmalate synthase LeuA, allosteric (dimerisation) domain"/>
    <property type="match status" value="1"/>
</dbReference>
<dbReference type="EMBL" id="JBJIAA010000004">
    <property type="protein sequence ID" value="MFL0249818.1"/>
    <property type="molecule type" value="Genomic_DNA"/>
</dbReference>
<keyword evidence="9" id="KW-0100">Branched-chain amino acid biosynthesis</keyword>
<keyword evidence="6" id="KW-0028">Amino-acid biosynthesis</keyword>
<dbReference type="Pfam" id="PF22617">
    <property type="entry name" value="HCS_D2"/>
    <property type="match status" value="1"/>
</dbReference>
<evidence type="ECO:0000256" key="1">
    <source>
        <dbReference type="ARBA" id="ARBA00004689"/>
    </source>
</evidence>
<dbReference type="Pfam" id="PF00682">
    <property type="entry name" value="HMGL-like"/>
    <property type="match status" value="1"/>
</dbReference>
<dbReference type="InterPro" id="IPR013709">
    <property type="entry name" value="2-isopropylmalate_synth_dimer"/>
</dbReference>
<dbReference type="RefSeq" id="WP_406786489.1">
    <property type="nucleotide sequence ID" value="NZ_JBJIAA010000004.1"/>
</dbReference>
<reference evidence="11 12" key="1">
    <citation type="submission" date="2024-11" db="EMBL/GenBank/DDBJ databases">
        <authorList>
            <person name="Heng Y.C."/>
            <person name="Lim A.C.H."/>
            <person name="Lee J.K.Y."/>
            <person name="Kittelmann S."/>
        </authorList>
    </citation>
    <scope>NUCLEOTIDE SEQUENCE [LARGE SCALE GENOMIC DNA]</scope>
    <source>
        <strain evidence="11 12">WILCCON 0114</strain>
    </source>
</reference>
<keyword evidence="8" id="KW-0464">Manganese</keyword>
<dbReference type="InterPro" id="IPR013785">
    <property type="entry name" value="Aldolase_TIM"/>
</dbReference>
<keyword evidence="7 11" id="KW-0808">Transferase</keyword>
<dbReference type="Gene3D" id="3.20.20.70">
    <property type="entry name" value="Aldolase class I"/>
    <property type="match status" value="1"/>
</dbReference>
<organism evidence="11 12">
    <name type="scientific">Clostridium neuense</name>
    <dbReference type="NCBI Taxonomy" id="1728934"/>
    <lineage>
        <taxon>Bacteria</taxon>
        <taxon>Bacillati</taxon>
        <taxon>Bacillota</taxon>
        <taxon>Clostridia</taxon>
        <taxon>Eubacteriales</taxon>
        <taxon>Clostridiaceae</taxon>
        <taxon>Clostridium</taxon>
    </lineage>
</organism>
<accession>A0ABW8TDL7</accession>
<evidence type="ECO:0000256" key="5">
    <source>
        <dbReference type="ARBA" id="ARBA00022430"/>
    </source>
</evidence>
<dbReference type="Pfam" id="PF08502">
    <property type="entry name" value="LeuA_dimer"/>
    <property type="match status" value="1"/>
</dbReference>
<name>A0ABW8TDL7_9CLOT</name>
<protein>
    <recommendedName>
        <fullName evidence="4">2-isopropylmalate synthase</fullName>
        <ecNumber evidence="3">2.3.3.13</ecNumber>
    </recommendedName>
</protein>
<dbReference type="GO" id="GO:0003852">
    <property type="term" value="F:2-isopropylmalate synthase activity"/>
    <property type="evidence" value="ECO:0007669"/>
    <property type="project" value="UniProtKB-EC"/>
</dbReference>
<comment type="similarity">
    <text evidence="2">Belongs to the alpha-IPM synthase/homocitrate synthase family. LeuA type 1 subfamily.</text>
</comment>
<evidence type="ECO:0000256" key="7">
    <source>
        <dbReference type="ARBA" id="ARBA00022679"/>
    </source>
</evidence>
<dbReference type="PROSITE" id="PS50991">
    <property type="entry name" value="PYR_CT"/>
    <property type="match status" value="1"/>
</dbReference>
<evidence type="ECO:0000259" key="10">
    <source>
        <dbReference type="PROSITE" id="PS50991"/>
    </source>
</evidence>
<sequence length="516" mass="58082">MKKILIMDTTLRDGEKVPGTKLNINEQLKIAYQLQKMNVDVIETSFPSLSHNDLEATKIIAQKIGDKTTISIPSRAIRHDIDEVYSCVKNSYDPIIHIVLGSSDLYNGKNKEQIFMQNIDAIKYAKSILPKVQYSFTDASRQDFDILWEKIKLVVEAGANIINIPDTVSVMVPDEYGEIINKINYRLKNLDKDIILSVHCHNDLGLATANSLIAIKNGADKIECTINGFGERAGNTALEEVAMALKLHKKYYNAYTGLVTREINNTSKLVSYLMGIDIQINKPITGSNVFSHYSNLRMKEITNSENTYEIIHPEDVGIENSELILTSRSGESALKKGLAKIGFDRFTNKEFKNLFKEFLELANKKKEVYSYDLLYLIEKNLEESSKQDEEFLQVKNKLYELIDIEVVSNILFSRATVKIKRKDSVFQGEGVGNGPVDAVYTAIRDVIKLNIELGEYKIKSVSKGKEALGKVDIQVIYKNKDYTAKAVDTDVVRASAYAFVNAINSVIIDKETSKTV</sequence>
<comment type="caution">
    <text evidence="11">The sequence shown here is derived from an EMBL/GenBank/DDBJ whole genome shotgun (WGS) entry which is preliminary data.</text>
</comment>
<comment type="pathway">
    <text evidence="1">Amino-acid biosynthesis; L-leucine biosynthesis; L-leucine from 3-methyl-2-oxobutanoate: step 1/4.</text>
</comment>
<keyword evidence="11" id="KW-0012">Acyltransferase</keyword>
<evidence type="ECO:0000313" key="11">
    <source>
        <dbReference type="EMBL" id="MFL0249818.1"/>
    </source>
</evidence>
<evidence type="ECO:0000256" key="3">
    <source>
        <dbReference type="ARBA" id="ARBA00012973"/>
    </source>
</evidence>
<gene>
    <name evidence="11" type="ORF">ACJDT4_05240</name>
</gene>
<keyword evidence="5" id="KW-0432">Leucine biosynthesis</keyword>